<dbReference type="AlphaFoldDB" id="A0A7J7KHX9"/>
<dbReference type="Proteomes" id="UP000593567">
    <property type="component" value="Unassembled WGS sequence"/>
</dbReference>
<comment type="caution">
    <text evidence="1">The sequence shown here is derived from an EMBL/GenBank/DDBJ whole genome shotgun (WGS) entry which is preliminary data.</text>
</comment>
<dbReference type="EMBL" id="VXIV02000506">
    <property type="protein sequence ID" value="KAF6037843.1"/>
    <property type="molecule type" value="Genomic_DNA"/>
</dbReference>
<keyword evidence="2" id="KW-1185">Reference proteome</keyword>
<reference evidence="1" key="1">
    <citation type="submission" date="2020-06" db="EMBL/GenBank/DDBJ databases">
        <title>Draft genome of Bugula neritina, a colonial animal packing powerful symbionts and potential medicines.</title>
        <authorList>
            <person name="Rayko M."/>
        </authorList>
    </citation>
    <scope>NUCLEOTIDE SEQUENCE [LARGE SCALE GENOMIC DNA]</scope>
    <source>
        <strain evidence="1">Kwan_BN1</strain>
    </source>
</reference>
<accession>A0A7J7KHX9</accession>
<sequence>MVMYTQHTLSFLAPPAVVCSTKYSVWETSRKHVLALESNCEVGSKYTSLELCLHPSLWVELWDPGRPAY</sequence>
<protein>
    <submittedName>
        <fullName evidence="1">Uncharacterized protein</fullName>
    </submittedName>
</protein>
<name>A0A7J7KHX9_BUGNE</name>
<gene>
    <name evidence="1" type="ORF">EB796_003850</name>
</gene>
<organism evidence="1 2">
    <name type="scientific">Bugula neritina</name>
    <name type="common">Brown bryozoan</name>
    <name type="synonym">Sertularia neritina</name>
    <dbReference type="NCBI Taxonomy" id="10212"/>
    <lineage>
        <taxon>Eukaryota</taxon>
        <taxon>Metazoa</taxon>
        <taxon>Spiralia</taxon>
        <taxon>Lophotrochozoa</taxon>
        <taxon>Bryozoa</taxon>
        <taxon>Gymnolaemata</taxon>
        <taxon>Cheilostomatida</taxon>
        <taxon>Flustrina</taxon>
        <taxon>Buguloidea</taxon>
        <taxon>Bugulidae</taxon>
        <taxon>Bugula</taxon>
    </lineage>
</organism>
<evidence type="ECO:0000313" key="2">
    <source>
        <dbReference type="Proteomes" id="UP000593567"/>
    </source>
</evidence>
<evidence type="ECO:0000313" key="1">
    <source>
        <dbReference type="EMBL" id="KAF6037843.1"/>
    </source>
</evidence>
<proteinExistence type="predicted"/>